<dbReference type="AlphaFoldDB" id="A0A0C2X7M5"/>
<name>A0A0C2X7M5_AMAMK</name>
<proteinExistence type="predicted"/>
<keyword evidence="2" id="KW-1185">Reference proteome</keyword>
<evidence type="ECO:0000313" key="2">
    <source>
        <dbReference type="Proteomes" id="UP000054549"/>
    </source>
</evidence>
<sequence length="76" mass="8882">MIHEFHKCQNMFLSLLTDTFNTSLRNSGHLSSVKILSIDRHVYQLVIKQRQRASFLPVPRKHRYLLPGLALTSHKI</sequence>
<gene>
    <name evidence="1" type="ORF">M378DRAFT_162242</name>
</gene>
<accession>A0A0C2X7M5</accession>
<reference evidence="1 2" key="1">
    <citation type="submission" date="2014-04" db="EMBL/GenBank/DDBJ databases">
        <title>Evolutionary Origins and Diversification of the Mycorrhizal Mutualists.</title>
        <authorList>
            <consortium name="DOE Joint Genome Institute"/>
            <consortium name="Mycorrhizal Genomics Consortium"/>
            <person name="Kohler A."/>
            <person name="Kuo A."/>
            <person name="Nagy L.G."/>
            <person name="Floudas D."/>
            <person name="Copeland A."/>
            <person name="Barry K.W."/>
            <person name="Cichocki N."/>
            <person name="Veneault-Fourrey C."/>
            <person name="LaButti K."/>
            <person name="Lindquist E.A."/>
            <person name="Lipzen A."/>
            <person name="Lundell T."/>
            <person name="Morin E."/>
            <person name="Murat C."/>
            <person name="Riley R."/>
            <person name="Ohm R."/>
            <person name="Sun H."/>
            <person name="Tunlid A."/>
            <person name="Henrissat B."/>
            <person name="Grigoriev I.V."/>
            <person name="Hibbett D.S."/>
            <person name="Martin F."/>
        </authorList>
    </citation>
    <scope>NUCLEOTIDE SEQUENCE [LARGE SCALE GENOMIC DNA]</scope>
    <source>
        <strain evidence="1 2">Koide BX008</strain>
    </source>
</reference>
<dbReference type="HOGENOM" id="CLU_2653987_0_0_1"/>
<dbReference type="Proteomes" id="UP000054549">
    <property type="component" value="Unassembled WGS sequence"/>
</dbReference>
<organism evidence="1 2">
    <name type="scientific">Amanita muscaria (strain Koide BX008)</name>
    <dbReference type="NCBI Taxonomy" id="946122"/>
    <lineage>
        <taxon>Eukaryota</taxon>
        <taxon>Fungi</taxon>
        <taxon>Dikarya</taxon>
        <taxon>Basidiomycota</taxon>
        <taxon>Agaricomycotina</taxon>
        <taxon>Agaricomycetes</taxon>
        <taxon>Agaricomycetidae</taxon>
        <taxon>Agaricales</taxon>
        <taxon>Pluteineae</taxon>
        <taxon>Amanitaceae</taxon>
        <taxon>Amanita</taxon>
    </lineage>
</organism>
<evidence type="ECO:0000313" key="1">
    <source>
        <dbReference type="EMBL" id="KIL65306.1"/>
    </source>
</evidence>
<dbReference type="InParanoid" id="A0A0C2X7M5"/>
<dbReference type="EMBL" id="KN818243">
    <property type="protein sequence ID" value="KIL65306.1"/>
    <property type="molecule type" value="Genomic_DNA"/>
</dbReference>
<protein>
    <submittedName>
        <fullName evidence="1">Uncharacterized protein</fullName>
    </submittedName>
</protein>